<sequence>MKLRRVMATVAATAAIAPLALLSAPAAFADGESPDTSVSSPAADDSTPASDTSTPAADDSTPASDTSTPAADDSTPASDTSSPAADTSSPAASDSPSGSTSPSPSASPSKPSGDFDPYADCKTFDLDEKLSASITGLPNKIVAGSGWHTFKFVVKNASDKDLQNVWINALTEYSDDVNEDSSLMLDLAEIQLKQDGKWTDSYQETVGTGSDETTLSGSIVAVLPTLEKQSSTTLDLRVKIKSSAPAGSSFALSQAVYAGKGESCYVNGDYYEFSVLAAGSSEPGDVGEAKPTGQKPTGTSDVKPQGSVNEATGNLAETGSSSALPVIGLVGGAAVVAGAAAVVMVRRRKTGESA</sequence>
<dbReference type="RefSeq" id="WP_388102553.1">
    <property type="nucleotide sequence ID" value="NZ_JBIAHM010000001.1"/>
</dbReference>
<dbReference type="NCBIfam" id="NF041528">
    <property type="entry name" value="strep_LAETG"/>
    <property type="match status" value="1"/>
</dbReference>
<protein>
    <submittedName>
        <fullName evidence="4">LAETG motif-containing sortase-dependent surface protein</fullName>
    </submittedName>
</protein>
<keyword evidence="2" id="KW-0472">Membrane</keyword>
<organism evidence="4 5">
    <name type="scientific">Streptomyces hokutonensis</name>
    <dbReference type="NCBI Taxonomy" id="1306990"/>
    <lineage>
        <taxon>Bacteria</taxon>
        <taxon>Bacillati</taxon>
        <taxon>Actinomycetota</taxon>
        <taxon>Actinomycetes</taxon>
        <taxon>Kitasatosporales</taxon>
        <taxon>Streptomycetaceae</taxon>
        <taxon>Streptomyces</taxon>
    </lineage>
</organism>
<proteinExistence type="predicted"/>
<accession>A0ABW6LV30</accession>
<feature type="transmembrane region" description="Helical" evidence="2">
    <location>
        <begin position="323"/>
        <end position="345"/>
    </location>
</feature>
<feature type="chain" id="PRO_5045065444" evidence="3">
    <location>
        <begin position="30"/>
        <end position="354"/>
    </location>
</feature>
<feature type="compositionally biased region" description="Polar residues" evidence="1">
    <location>
        <begin position="294"/>
        <end position="315"/>
    </location>
</feature>
<keyword evidence="2" id="KW-0812">Transmembrane</keyword>
<feature type="region of interest" description="Disordered" evidence="1">
    <location>
        <begin position="29"/>
        <end position="118"/>
    </location>
</feature>
<evidence type="ECO:0000256" key="2">
    <source>
        <dbReference type="SAM" id="Phobius"/>
    </source>
</evidence>
<comment type="caution">
    <text evidence="4">The sequence shown here is derived from an EMBL/GenBank/DDBJ whole genome shotgun (WGS) entry which is preliminary data.</text>
</comment>
<evidence type="ECO:0000256" key="3">
    <source>
        <dbReference type="SAM" id="SignalP"/>
    </source>
</evidence>
<feature type="compositionally biased region" description="Low complexity" evidence="1">
    <location>
        <begin position="29"/>
        <end position="112"/>
    </location>
</feature>
<evidence type="ECO:0000313" key="5">
    <source>
        <dbReference type="Proteomes" id="UP001601303"/>
    </source>
</evidence>
<reference evidence="4 5" key="1">
    <citation type="submission" date="2024-10" db="EMBL/GenBank/DDBJ databases">
        <title>The Natural Products Discovery Center: Release of the First 8490 Sequenced Strains for Exploring Actinobacteria Biosynthetic Diversity.</title>
        <authorList>
            <person name="Kalkreuter E."/>
            <person name="Kautsar S.A."/>
            <person name="Yang D."/>
            <person name="Bader C.D."/>
            <person name="Teijaro C.N."/>
            <person name="Fluegel L."/>
            <person name="Davis C.M."/>
            <person name="Simpson J.R."/>
            <person name="Lauterbach L."/>
            <person name="Steele A.D."/>
            <person name="Gui C."/>
            <person name="Meng S."/>
            <person name="Li G."/>
            <person name="Viehrig K."/>
            <person name="Ye F."/>
            <person name="Su P."/>
            <person name="Kiefer A.F."/>
            <person name="Nichols A."/>
            <person name="Cepeda A.J."/>
            <person name="Yan W."/>
            <person name="Fan B."/>
            <person name="Jiang Y."/>
            <person name="Adhikari A."/>
            <person name="Zheng C.-J."/>
            <person name="Schuster L."/>
            <person name="Cowan T.M."/>
            <person name="Smanski M.J."/>
            <person name="Chevrette M.G."/>
            <person name="De Carvalho L.P.S."/>
            <person name="Shen B."/>
        </authorList>
    </citation>
    <scope>NUCLEOTIDE SEQUENCE [LARGE SCALE GENOMIC DNA]</scope>
    <source>
        <strain evidence="4 5">NPDC006488</strain>
    </source>
</reference>
<evidence type="ECO:0000313" key="4">
    <source>
        <dbReference type="EMBL" id="MFE9597750.1"/>
    </source>
</evidence>
<name>A0ABW6LV30_9ACTN</name>
<gene>
    <name evidence="4" type="ORF">ACFYNQ_04135</name>
</gene>
<feature type="region of interest" description="Disordered" evidence="1">
    <location>
        <begin position="281"/>
        <end position="315"/>
    </location>
</feature>
<keyword evidence="2" id="KW-1133">Transmembrane helix</keyword>
<dbReference type="Proteomes" id="UP001601303">
    <property type="component" value="Unassembled WGS sequence"/>
</dbReference>
<feature type="signal peptide" evidence="3">
    <location>
        <begin position="1"/>
        <end position="29"/>
    </location>
</feature>
<keyword evidence="5" id="KW-1185">Reference proteome</keyword>
<dbReference type="EMBL" id="JBIAHM010000001">
    <property type="protein sequence ID" value="MFE9597750.1"/>
    <property type="molecule type" value="Genomic_DNA"/>
</dbReference>
<evidence type="ECO:0000256" key="1">
    <source>
        <dbReference type="SAM" id="MobiDB-lite"/>
    </source>
</evidence>
<keyword evidence="3" id="KW-0732">Signal</keyword>